<dbReference type="Pfam" id="PF13558">
    <property type="entry name" value="SbcC_Walker_B"/>
    <property type="match status" value="1"/>
</dbReference>
<dbReference type="GO" id="GO:0005524">
    <property type="term" value="F:ATP binding"/>
    <property type="evidence" value="ECO:0007669"/>
    <property type="project" value="UniProtKB-KW"/>
</dbReference>
<dbReference type="Gene3D" id="3.40.1140.10">
    <property type="match status" value="1"/>
</dbReference>
<proteinExistence type="predicted"/>
<dbReference type="Proteomes" id="UP000647172">
    <property type="component" value="Unassembled WGS sequence"/>
</dbReference>
<dbReference type="PANTHER" id="PTHR32182">
    <property type="entry name" value="DNA REPLICATION AND REPAIR PROTEIN RECF"/>
    <property type="match status" value="1"/>
</dbReference>
<evidence type="ECO:0000313" key="5">
    <source>
        <dbReference type="EMBL" id="GIE51594.1"/>
    </source>
</evidence>
<dbReference type="InterPro" id="IPR027417">
    <property type="entry name" value="P-loop_NTPase"/>
</dbReference>
<dbReference type="RefSeq" id="WP_203772268.1">
    <property type="nucleotide sequence ID" value="NZ_BAAAYJ010000099.1"/>
</dbReference>
<dbReference type="EMBL" id="BOMQ01000060">
    <property type="protein sequence ID" value="GIE51594.1"/>
    <property type="molecule type" value="Genomic_DNA"/>
</dbReference>
<dbReference type="Pfam" id="PF13555">
    <property type="entry name" value="AAA_29"/>
    <property type="match status" value="1"/>
</dbReference>
<evidence type="ECO:0000256" key="2">
    <source>
        <dbReference type="ARBA" id="ARBA00023204"/>
    </source>
</evidence>
<name>A0A919JRE9_9ACTN</name>
<feature type="coiled-coil region" evidence="4">
    <location>
        <begin position="728"/>
        <end position="762"/>
    </location>
</feature>
<dbReference type="SUPFAM" id="SSF52540">
    <property type="entry name" value="P-loop containing nucleoside triphosphate hydrolases"/>
    <property type="match status" value="1"/>
</dbReference>
<dbReference type="PANTHER" id="PTHR32182:SF0">
    <property type="entry name" value="DNA REPLICATION AND REPAIR PROTEIN RECF"/>
    <property type="match status" value="1"/>
</dbReference>
<sequence length="1178" mass="130886">MTISEHEQPPLLAAGPLLYQQQPAAGQLPFPVTRPTPPSTDGLLQWRAESFQLVNWGGFEGQARFDFHRGATLISGASGTGKSTLLDAYIALMMPADTPFNGASNDAVTGRARSAEQRSLLSYLRGQTDTTADEHGRERPKLLRGAGRPTWGAVAMTFVDDHDRRFTALRAYFVPARAAQVVDIVMRMATIDGRFDLTELAGYADEQFQPRLLKAAFPGLLTHTTYASFAARLHTQLGIGANGDGEKALRLLVRIQAGHQIRTVDELYKEMVLERPATYEAADRAISHFDDLEAAYLAMHTEQQKADLLAPITAKHTLLQTAHTTVEQINTFGPDRTGDTPILLWSLRREDRLLAGALDANQREQKSTAAQLTSAVTSVNTLEKEHSAAAQAHREAGGGQLEDLAQQINQEQQRRDERLARRAVLAERTTALDAPLADQDAFAALQQQAAVFLDNYPQAAHDLTVDRDAIMARQLPLLQRRTVLTEERASLAGRAGRVPKHLDDMRREVAHASGIDVADLPFLAELIDVPAEHVAWRTAIETVLGASARLLLVPKHELAAFSAAIDPLRLKGRLTFEGVPTGDDGHVERDPDRIAGKLLFKESPYSGWVRRHLSEPARNALCVTTPEQLNSGGYRVTLAGQTRNGSRGTHGRNDQANIIGFSNTETLADIDRELGSIASTLGQIDRDLTSNNARRTDLDDQRSAYDAIYATVFTDIDVVGSDERIEHLHRARRAVLDADDRLQELQTRIEQLHDQLEGAREHRYRVKQHADELHEHAETLTDRHATVSADLQRLGSDQHVVLTAEQAEVLDEHFVNAVRPDDPSNLKQFITNLARLRQRLLTSAESARRQITSLEADLAAIFTAYLVKFDDPNLGRTAASYPDYAAILDAILTTGLHERREEWRRRLMAWSGEDLVPLAGSMEASIEEIEERLEPINAILHELPFGANRDRLRINLRRTTPETVAQFRRDLRALSSAATRDLPEQLMQQRFQQLQQFMGRLRRRNDPRAIPELSNRDQLLDVRRHVAITAERYDAAGQLLSIHSSLGGKSGGESQELVAFIVGAALRFRLGDELRSRPRFAPVFLDEGFVKSDAEFAGRAVQAWKGLGFQLIVGAPLDKVTALEPHMDELLAITKNTNTHYSFVTRISDIDQAALIPRRREPLTVTMPPGSSTEAKRE</sequence>
<accession>A0A919JRE9</accession>
<dbReference type="AlphaFoldDB" id="A0A919JRE9"/>
<keyword evidence="2" id="KW-0234">DNA repair</keyword>
<organism evidence="5 6">
    <name type="scientific">Actinoplanes nipponensis</name>
    <dbReference type="NCBI Taxonomy" id="135950"/>
    <lineage>
        <taxon>Bacteria</taxon>
        <taxon>Bacillati</taxon>
        <taxon>Actinomycetota</taxon>
        <taxon>Actinomycetes</taxon>
        <taxon>Micromonosporales</taxon>
        <taxon>Micromonosporaceae</taxon>
        <taxon>Actinoplanes</taxon>
    </lineage>
</organism>
<keyword evidence="3" id="KW-0742">SOS response</keyword>
<comment type="caution">
    <text evidence="5">The sequence shown here is derived from an EMBL/GenBank/DDBJ whole genome shotgun (WGS) entry which is preliminary data.</text>
</comment>
<evidence type="ECO:0000313" key="6">
    <source>
        <dbReference type="Proteomes" id="UP000647172"/>
    </source>
</evidence>
<dbReference type="GO" id="GO:0006302">
    <property type="term" value="P:double-strand break repair"/>
    <property type="evidence" value="ECO:0007669"/>
    <property type="project" value="TreeGrafter"/>
</dbReference>
<dbReference type="GO" id="GO:0009432">
    <property type="term" value="P:SOS response"/>
    <property type="evidence" value="ECO:0007669"/>
    <property type="project" value="UniProtKB-KW"/>
</dbReference>
<keyword evidence="1" id="KW-0227">DNA damage</keyword>
<gene>
    <name evidence="5" type="ORF">Ani05nite_51280</name>
</gene>
<keyword evidence="4" id="KW-0175">Coiled coil</keyword>
<keyword evidence="5" id="KW-0547">Nucleotide-binding</keyword>
<keyword evidence="5" id="KW-0067">ATP-binding</keyword>
<evidence type="ECO:0000256" key="1">
    <source>
        <dbReference type="ARBA" id="ARBA00022763"/>
    </source>
</evidence>
<protein>
    <submittedName>
        <fullName evidence="5">ATP-binding protein</fullName>
    </submittedName>
</protein>
<reference evidence="5" key="1">
    <citation type="submission" date="2021-01" db="EMBL/GenBank/DDBJ databases">
        <title>Whole genome shotgun sequence of Actinoplanes nipponensis NBRC 14063.</title>
        <authorList>
            <person name="Komaki H."/>
            <person name="Tamura T."/>
        </authorList>
    </citation>
    <scope>NUCLEOTIDE SEQUENCE</scope>
    <source>
        <strain evidence="5">NBRC 14063</strain>
    </source>
</reference>
<evidence type="ECO:0000256" key="3">
    <source>
        <dbReference type="ARBA" id="ARBA00023236"/>
    </source>
</evidence>
<dbReference type="GO" id="GO:0000731">
    <property type="term" value="P:DNA synthesis involved in DNA repair"/>
    <property type="evidence" value="ECO:0007669"/>
    <property type="project" value="TreeGrafter"/>
</dbReference>
<evidence type="ECO:0000256" key="4">
    <source>
        <dbReference type="SAM" id="Coils"/>
    </source>
</evidence>
<keyword evidence="6" id="KW-1185">Reference proteome</keyword>